<sequence>MSDHLQHLSPGQRVAWHRVRRGMSQEVLAGLVGRTEDWLSKIENDRAALDRLSIIRALADALRISVFDIIDPHPAESTRREPSHLDVSAVRSALTDYRNCPHCWQRSKQSPKRPGWRFFAAMWQK</sequence>
<organism evidence="2 3">
    <name type="scientific">Actinomadura chokoriensis</name>
    <dbReference type="NCBI Taxonomy" id="454156"/>
    <lineage>
        <taxon>Bacteria</taxon>
        <taxon>Bacillati</taxon>
        <taxon>Actinomycetota</taxon>
        <taxon>Actinomycetes</taxon>
        <taxon>Streptosporangiales</taxon>
        <taxon>Thermomonosporaceae</taxon>
        <taxon>Actinomadura</taxon>
    </lineage>
</organism>
<dbReference type="Pfam" id="PF13560">
    <property type="entry name" value="HTH_31"/>
    <property type="match status" value="1"/>
</dbReference>
<dbReference type="InterPro" id="IPR001387">
    <property type="entry name" value="Cro/C1-type_HTH"/>
</dbReference>
<dbReference type="PROSITE" id="PS50943">
    <property type="entry name" value="HTH_CROC1"/>
    <property type="match status" value="1"/>
</dbReference>
<gene>
    <name evidence="2" type="ORF">SM436_09640</name>
</gene>
<dbReference type="EMBL" id="JAXCEH010000004">
    <property type="protein sequence ID" value="MFA1553952.1"/>
    <property type="molecule type" value="Genomic_DNA"/>
</dbReference>
<proteinExistence type="predicted"/>
<reference evidence="2 3" key="1">
    <citation type="submission" date="2023-11" db="EMBL/GenBank/DDBJ databases">
        <title>Actinomadura monticuli sp. nov., isolated from volcanic ash.</title>
        <authorList>
            <person name="Lee S.D."/>
            <person name="Yang H."/>
            <person name="Kim I.S."/>
        </authorList>
    </citation>
    <scope>NUCLEOTIDE SEQUENCE [LARGE SCALE GENOMIC DNA]</scope>
    <source>
        <strain evidence="2 3">DSM 45346</strain>
    </source>
</reference>
<name>A0ABV4QTM7_9ACTN</name>
<comment type="caution">
    <text evidence="2">The sequence shown here is derived from an EMBL/GenBank/DDBJ whole genome shotgun (WGS) entry which is preliminary data.</text>
</comment>
<evidence type="ECO:0000313" key="3">
    <source>
        <dbReference type="Proteomes" id="UP001569904"/>
    </source>
</evidence>
<dbReference type="SMART" id="SM00530">
    <property type="entry name" value="HTH_XRE"/>
    <property type="match status" value="1"/>
</dbReference>
<dbReference type="Gene3D" id="1.10.260.40">
    <property type="entry name" value="lambda repressor-like DNA-binding domains"/>
    <property type="match status" value="1"/>
</dbReference>
<dbReference type="CDD" id="cd00093">
    <property type="entry name" value="HTH_XRE"/>
    <property type="match status" value="1"/>
</dbReference>
<protein>
    <submittedName>
        <fullName evidence="2">Helix-turn-helix transcriptional regulator</fullName>
    </submittedName>
</protein>
<dbReference type="RefSeq" id="WP_371940341.1">
    <property type="nucleotide sequence ID" value="NZ_JAXCEH010000004.1"/>
</dbReference>
<feature type="domain" description="HTH cro/C1-type" evidence="1">
    <location>
        <begin position="18"/>
        <end position="69"/>
    </location>
</feature>
<keyword evidence="3" id="KW-1185">Reference proteome</keyword>
<dbReference type="InterPro" id="IPR010982">
    <property type="entry name" value="Lambda_DNA-bd_dom_sf"/>
</dbReference>
<dbReference type="Proteomes" id="UP001569904">
    <property type="component" value="Unassembled WGS sequence"/>
</dbReference>
<dbReference type="SUPFAM" id="SSF47413">
    <property type="entry name" value="lambda repressor-like DNA-binding domains"/>
    <property type="match status" value="1"/>
</dbReference>
<evidence type="ECO:0000313" key="2">
    <source>
        <dbReference type="EMBL" id="MFA1553952.1"/>
    </source>
</evidence>
<accession>A0ABV4QTM7</accession>
<evidence type="ECO:0000259" key="1">
    <source>
        <dbReference type="PROSITE" id="PS50943"/>
    </source>
</evidence>